<dbReference type="Gramene" id="CMC181CT">
    <property type="protein sequence ID" value="CMC181CT"/>
    <property type="gene ID" value="CMC181C"/>
</dbReference>
<dbReference type="SUPFAM" id="SSF48452">
    <property type="entry name" value="TPR-like"/>
    <property type="match status" value="1"/>
</dbReference>
<accession>M1UNV1</accession>
<evidence type="ECO:0000313" key="6">
    <source>
        <dbReference type="Proteomes" id="UP000007014"/>
    </source>
</evidence>
<keyword evidence="2" id="KW-0150">Chloroplast</keyword>
<dbReference type="Pfam" id="PF04278">
    <property type="entry name" value="Tic22"/>
    <property type="match status" value="1"/>
</dbReference>
<dbReference type="GO" id="GO:0015031">
    <property type="term" value="P:protein transport"/>
    <property type="evidence" value="ECO:0007669"/>
    <property type="project" value="InterPro"/>
</dbReference>
<dbReference type="STRING" id="280699.M1UNV1"/>
<dbReference type="AlphaFoldDB" id="M1UNV1"/>
<evidence type="ECO:0000313" key="5">
    <source>
        <dbReference type="EMBL" id="BAM79096.1"/>
    </source>
</evidence>
<dbReference type="PANTHER" id="PTHR33926">
    <property type="entry name" value="PROTEIN TIC 22, CHLOROPLASTIC"/>
    <property type="match status" value="1"/>
</dbReference>
<dbReference type="SMART" id="SM00028">
    <property type="entry name" value="TPR"/>
    <property type="match status" value="3"/>
</dbReference>
<dbReference type="OrthoDB" id="2423701at2759"/>
<dbReference type="Proteomes" id="UP000007014">
    <property type="component" value="Chromosome 3"/>
</dbReference>
<dbReference type="GeneID" id="16992504"/>
<keyword evidence="3" id="KW-0934">Plastid</keyword>
<evidence type="ECO:0000256" key="2">
    <source>
        <dbReference type="ARBA" id="ARBA00022528"/>
    </source>
</evidence>
<evidence type="ECO:0000256" key="3">
    <source>
        <dbReference type="ARBA" id="ARBA00022640"/>
    </source>
</evidence>
<dbReference type="KEGG" id="cme:CYME_CMC181C"/>
<dbReference type="PANTHER" id="PTHR33926:SF4">
    <property type="entry name" value="PROTEIN TIC 22, CHLOROPLASTIC"/>
    <property type="match status" value="1"/>
</dbReference>
<feature type="compositionally biased region" description="Basic and acidic residues" evidence="4">
    <location>
        <begin position="536"/>
        <end position="548"/>
    </location>
</feature>
<reference evidence="5 6" key="2">
    <citation type="journal article" date="2007" name="BMC Biol.">
        <title>A 100%-complete sequence reveals unusually simple genomic features in the hot-spring red alga Cyanidioschyzon merolae.</title>
        <authorList>
            <person name="Nozaki H."/>
            <person name="Takano H."/>
            <person name="Misumi O."/>
            <person name="Terasawa K."/>
            <person name="Matsuzaki M."/>
            <person name="Maruyama S."/>
            <person name="Nishida K."/>
            <person name="Yagisawa F."/>
            <person name="Yoshida Y."/>
            <person name="Fujiwara T."/>
            <person name="Takio S."/>
            <person name="Tamura K."/>
            <person name="Chung S.J."/>
            <person name="Nakamura S."/>
            <person name="Kuroiwa H."/>
            <person name="Tanaka K."/>
            <person name="Sato N."/>
            <person name="Kuroiwa T."/>
        </authorList>
    </citation>
    <scope>NUCLEOTIDE SEQUENCE [LARGE SCALE GENOMIC DNA]</scope>
    <source>
        <strain evidence="5 6">10D</strain>
    </source>
</reference>
<sequence length="669" mass="73474">MVESDASDGSVHSVEQSCSPGRAVSLESSLRSIESLRQQGNTFLKRGASGKAVRCYTRALDSIERLRSTVHGADTSKLEETEALLLSNRAAALYNLLRFQEALDDANRCVALRPQWAKAHRRRGQSLLHLGNLEAAADALQTAQQLAQEQWKKELLRDGCDADAIIAAYEKLENNASALANSKPPVPESLPPKPPALQEIETVAVFAALLCDLQAAMFVLPPEPALGLLRNCPVFTITDELGQPFFLTDEDGEQVCSFYFDVDDVKETLEWIRSEDEQLGMRAQIVSVDLPRALRLVADTQRERFERTLRRGLKDGAAAGISACYRSTHTFQFRPSLEAVKTAVHLWRAQEKALRENPESDDHTGNNELDEITVENFNGIPIFQAKGLTVLQNYRQRVPLFFDKNDLDFAWRELRLTAEEAMQSGRQIEHPDVEFNVGVPVPPDEVPEECEVDVGTLEDVLHRMAQAANEGSDEFSVILFVPSRRSTEYLGLPYPLDELHKTDTDAEDSQLSSTDAEENELQSSFAALGAPGSTRTEPEACAPKERSTEASSSLTPAQRKLLLQRLATQRIAKSTLRMRNRTTGTRAAASGASKTSSTMNAANTSAAAAAAAAAPASDGQSASTTLASEPLTAREIVLRGGDRETVRAYLEARFAQRRKQHQESNSASQ</sequence>
<keyword evidence="6" id="KW-1185">Reference proteome</keyword>
<comment type="subcellular location">
    <subcellularLocation>
        <location evidence="1">Plastid</location>
        <location evidence="1">Chloroplast</location>
    </subcellularLocation>
</comment>
<dbReference type="Gene3D" id="3.40.1350.100">
    <property type="match status" value="2"/>
</dbReference>
<protein>
    <submittedName>
        <fullName evidence="5">Uncharacterized protein</fullName>
    </submittedName>
</protein>
<evidence type="ECO:0000256" key="4">
    <source>
        <dbReference type="SAM" id="MobiDB-lite"/>
    </source>
</evidence>
<dbReference type="InterPro" id="IPR011990">
    <property type="entry name" value="TPR-like_helical_dom_sf"/>
</dbReference>
<reference evidence="5 6" key="1">
    <citation type="journal article" date="2004" name="Nature">
        <title>Genome sequence of the ultrasmall unicellular red alga Cyanidioschyzon merolae 10D.</title>
        <authorList>
            <person name="Matsuzaki M."/>
            <person name="Misumi O."/>
            <person name="Shin-i T."/>
            <person name="Maruyama S."/>
            <person name="Takahara M."/>
            <person name="Miyagishima S."/>
            <person name="Mori T."/>
            <person name="Nishida K."/>
            <person name="Yagisawa F."/>
            <person name="Nishida K."/>
            <person name="Yoshida Y."/>
            <person name="Nishimura Y."/>
            <person name="Nakao S."/>
            <person name="Kobayashi T."/>
            <person name="Momoyama Y."/>
            <person name="Higashiyama T."/>
            <person name="Minoda A."/>
            <person name="Sano M."/>
            <person name="Nomoto H."/>
            <person name="Oishi K."/>
            <person name="Hayashi H."/>
            <person name="Ohta F."/>
            <person name="Nishizaka S."/>
            <person name="Haga S."/>
            <person name="Miura S."/>
            <person name="Morishita T."/>
            <person name="Kabeya Y."/>
            <person name="Terasawa K."/>
            <person name="Suzuki Y."/>
            <person name="Ishii Y."/>
            <person name="Asakawa S."/>
            <person name="Takano H."/>
            <person name="Ohta N."/>
            <person name="Kuroiwa H."/>
            <person name="Tanaka K."/>
            <person name="Shimizu N."/>
            <person name="Sugano S."/>
            <person name="Sato N."/>
            <person name="Nozaki H."/>
            <person name="Ogasawara N."/>
            <person name="Kohara Y."/>
            <person name="Kuroiwa T."/>
        </authorList>
    </citation>
    <scope>NUCLEOTIDE SEQUENCE [LARGE SCALE GENOMIC DNA]</scope>
    <source>
        <strain evidence="5 6">10D</strain>
    </source>
</reference>
<dbReference type="GO" id="GO:0009507">
    <property type="term" value="C:chloroplast"/>
    <property type="evidence" value="ECO:0007669"/>
    <property type="project" value="UniProtKB-SubCell"/>
</dbReference>
<dbReference type="OMA" id="WIKSENP"/>
<dbReference type="InterPro" id="IPR007378">
    <property type="entry name" value="Tic22-like"/>
</dbReference>
<dbReference type="eggNOG" id="KOG0548">
    <property type="taxonomic scope" value="Eukaryota"/>
</dbReference>
<dbReference type="Gene3D" id="1.25.40.10">
    <property type="entry name" value="Tetratricopeptide repeat domain"/>
    <property type="match status" value="1"/>
</dbReference>
<feature type="compositionally biased region" description="Low complexity" evidence="4">
    <location>
        <begin position="581"/>
        <end position="597"/>
    </location>
</feature>
<feature type="region of interest" description="Disordered" evidence="4">
    <location>
        <begin position="572"/>
        <end position="597"/>
    </location>
</feature>
<dbReference type="EMBL" id="AP006485">
    <property type="protein sequence ID" value="BAM79096.1"/>
    <property type="molecule type" value="Genomic_DNA"/>
</dbReference>
<proteinExistence type="predicted"/>
<dbReference type="InterPro" id="IPR019734">
    <property type="entry name" value="TPR_rpt"/>
</dbReference>
<evidence type="ECO:0000256" key="1">
    <source>
        <dbReference type="ARBA" id="ARBA00004229"/>
    </source>
</evidence>
<feature type="region of interest" description="Disordered" evidence="4">
    <location>
        <begin position="498"/>
        <end position="557"/>
    </location>
</feature>
<organism evidence="5 6">
    <name type="scientific">Cyanidioschyzon merolae (strain NIES-3377 / 10D)</name>
    <name type="common">Unicellular red alga</name>
    <dbReference type="NCBI Taxonomy" id="280699"/>
    <lineage>
        <taxon>Eukaryota</taxon>
        <taxon>Rhodophyta</taxon>
        <taxon>Bangiophyceae</taxon>
        <taxon>Cyanidiales</taxon>
        <taxon>Cyanidiaceae</taxon>
        <taxon>Cyanidioschyzon</taxon>
    </lineage>
</organism>
<name>M1UNV1_CYAM1</name>
<gene>
    <name evidence="5" type="ORF">CYME_CMC181C</name>
</gene>
<dbReference type="HOGENOM" id="CLU_410709_0_0_1"/>
<dbReference type="RefSeq" id="XP_005535382.1">
    <property type="nucleotide sequence ID" value="XM_005535325.1"/>
</dbReference>